<dbReference type="InterPro" id="IPR011467">
    <property type="entry name" value="DUF1573"/>
</dbReference>
<feature type="transmembrane region" description="Helical" evidence="1">
    <location>
        <begin position="12"/>
        <end position="37"/>
    </location>
</feature>
<dbReference type="OrthoDB" id="826619at2"/>
<dbReference type="Proteomes" id="UP000195772">
    <property type="component" value="Unassembled WGS sequence"/>
</dbReference>
<proteinExistence type="predicted"/>
<dbReference type="PANTHER" id="PTHR37833:SF1">
    <property type="entry name" value="SIGNAL PEPTIDE PROTEIN"/>
    <property type="match status" value="1"/>
</dbReference>
<accession>A0A1Y3QUT9</accession>
<dbReference type="Gene3D" id="2.60.40.10">
    <property type="entry name" value="Immunoglobulins"/>
    <property type="match status" value="1"/>
</dbReference>
<evidence type="ECO:0000313" key="3">
    <source>
        <dbReference type="Proteomes" id="UP000195772"/>
    </source>
</evidence>
<gene>
    <name evidence="2" type="ORF">B5G41_06610</name>
</gene>
<evidence type="ECO:0008006" key="4">
    <source>
        <dbReference type="Google" id="ProtNLM"/>
    </source>
</evidence>
<dbReference type="RefSeq" id="WP_087401968.1">
    <property type="nucleotide sequence ID" value="NZ_NFHB01000004.1"/>
</dbReference>
<dbReference type="Pfam" id="PF07610">
    <property type="entry name" value="DUF1573"/>
    <property type="match status" value="1"/>
</dbReference>
<protein>
    <recommendedName>
        <fullName evidence="4">DUF1573 domain-containing protein</fullName>
    </recommendedName>
</protein>
<keyword evidence="1" id="KW-0812">Transmembrane</keyword>
<evidence type="ECO:0000313" key="2">
    <source>
        <dbReference type="EMBL" id="OUN03356.1"/>
    </source>
</evidence>
<dbReference type="EMBL" id="NFHB01000004">
    <property type="protein sequence ID" value="OUN03356.1"/>
    <property type="molecule type" value="Genomic_DNA"/>
</dbReference>
<keyword evidence="1" id="KW-0472">Membrane</keyword>
<sequence>MDKKNSQVFSAVAVPMSVAVVVVVVMVVAAGIMCFVANGGEGAADGLLPTPALIGTDREHAGLAGSDTLFRFESRVANLGRIRVGHKKKVVFRFTNVSSCPVLITKVMTTCECTSAVWDKAPLLPGRRSRIEVTYEAERDGVFFRKLFIYHAGAASPFEIAIEGVGEE</sequence>
<reference evidence="3" key="1">
    <citation type="submission" date="2017-04" db="EMBL/GenBank/DDBJ databases">
        <title>Function of individual gut microbiota members based on whole genome sequencing of pure cultures obtained from chicken caecum.</title>
        <authorList>
            <person name="Medvecky M."/>
            <person name="Cejkova D."/>
            <person name="Polansky O."/>
            <person name="Karasova D."/>
            <person name="Kubasova T."/>
            <person name="Cizek A."/>
            <person name="Rychlik I."/>
        </authorList>
    </citation>
    <scope>NUCLEOTIDE SEQUENCE [LARGE SCALE GENOMIC DNA]</scope>
    <source>
        <strain evidence="3">An90</strain>
    </source>
</reference>
<dbReference type="eggNOG" id="ENOG5032TJH">
    <property type="taxonomic scope" value="Bacteria"/>
</dbReference>
<name>A0A1Y3QUT9_9BACT</name>
<keyword evidence="1" id="KW-1133">Transmembrane helix</keyword>
<dbReference type="InterPro" id="IPR013783">
    <property type="entry name" value="Ig-like_fold"/>
</dbReference>
<dbReference type="AlphaFoldDB" id="A0A1Y3QUT9"/>
<evidence type="ECO:0000256" key="1">
    <source>
        <dbReference type="SAM" id="Phobius"/>
    </source>
</evidence>
<dbReference type="PANTHER" id="PTHR37833">
    <property type="entry name" value="LIPOPROTEIN-RELATED"/>
    <property type="match status" value="1"/>
</dbReference>
<organism evidence="2 3">
    <name type="scientific">Alistipes onderdonkii</name>
    <dbReference type="NCBI Taxonomy" id="328813"/>
    <lineage>
        <taxon>Bacteria</taxon>
        <taxon>Pseudomonadati</taxon>
        <taxon>Bacteroidota</taxon>
        <taxon>Bacteroidia</taxon>
        <taxon>Bacteroidales</taxon>
        <taxon>Rikenellaceae</taxon>
        <taxon>Alistipes</taxon>
    </lineage>
</organism>
<comment type="caution">
    <text evidence="2">The sequence shown here is derived from an EMBL/GenBank/DDBJ whole genome shotgun (WGS) entry which is preliminary data.</text>
</comment>